<dbReference type="EMBL" id="JAYGII010000016">
    <property type="protein sequence ID" value="MEA5445894.1"/>
    <property type="molecule type" value="Genomic_DNA"/>
</dbReference>
<dbReference type="AlphaFoldDB" id="A0AAP6JGW0"/>
<dbReference type="PROSITE" id="PS51257">
    <property type="entry name" value="PROKAR_LIPOPROTEIN"/>
    <property type="match status" value="1"/>
</dbReference>
<gene>
    <name evidence="1" type="ORF">VCB98_08690</name>
</gene>
<dbReference type="RefSeq" id="WP_346051770.1">
    <property type="nucleotide sequence ID" value="NZ_JAYGII010000016.1"/>
</dbReference>
<name>A0AAP6JGW0_9GAMM</name>
<reference evidence="1 2" key="1">
    <citation type="submission" date="2023-12" db="EMBL/GenBank/DDBJ databases">
        <title>Whole-genome sequencing of halo(alkali)philic microorganisms from hypersaline lakes.</title>
        <authorList>
            <person name="Sorokin D.Y."/>
            <person name="Merkel A.Y."/>
            <person name="Messina E."/>
            <person name="Yakimov M."/>
        </authorList>
    </citation>
    <scope>NUCLEOTIDE SEQUENCE [LARGE SCALE GENOMIC DNA]</scope>
    <source>
        <strain evidence="1 2">AB-CW1</strain>
    </source>
</reference>
<keyword evidence="2" id="KW-1185">Reference proteome</keyword>
<accession>A0AAP6JGW0</accession>
<proteinExistence type="predicted"/>
<dbReference type="Proteomes" id="UP001302316">
    <property type="component" value="Unassembled WGS sequence"/>
</dbReference>
<evidence type="ECO:0008006" key="3">
    <source>
        <dbReference type="Google" id="ProtNLM"/>
    </source>
</evidence>
<comment type="caution">
    <text evidence="1">The sequence shown here is derived from an EMBL/GenBank/DDBJ whole genome shotgun (WGS) entry which is preliminary data.</text>
</comment>
<protein>
    <recommendedName>
        <fullName evidence="3">Lipoprotein</fullName>
    </recommendedName>
</protein>
<evidence type="ECO:0000313" key="1">
    <source>
        <dbReference type="EMBL" id="MEA5445894.1"/>
    </source>
</evidence>
<evidence type="ECO:0000313" key="2">
    <source>
        <dbReference type="Proteomes" id="UP001302316"/>
    </source>
</evidence>
<organism evidence="1 2">
    <name type="scientific">Natronospira elongata</name>
    <dbReference type="NCBI Taxonomy" id="3110268"/>
    <lineage>
        <taxon>Bacteria</taxon>
        <taxon>Pseudomonadati</taxon>
        <taxon>Pseudomonadota</taxon>
        <taxon>Gammaproteobacteria</taxon>
        <taxon>Natronospirales</taxon>
        <taxon>Natronospiraceae</taxon>
        <taxon>Natronospira</taxon>
    </lineage>
</organism>
<sequence length="178" mass="19760">MNRCLTAPGSIIAVCFMAACATGGDRLDGPVSVEQLLTDEEFEAAGLGALDQEELRALDSALTRALASGGEMDQATMRAWEQSEDYPFATFGLQDEHPAARRHDRMRTRLGRPLEDWDRGQRIHLDNDQVWQVVTPPPRSFGAPAPEETEVTVRRAAMNSFLMDIGDKHPAVRVRRVE</sequence>